<feature type="transmembrane region" description="Helical" evidence="5">
    <location>
        <begin position="155"/>
        <end position="172"/>
    </location>
</feature>
<proteinExistence type="predicted"/>
<keyword evidence="2 5" id="KW-0812">Transmembrane</keyword>
<accession>A0ABP9FWH3</accession>
<comment type="subcellular location">
    <subcellularLocation>
        <location evidence="1">Membrane</location>
        <topology evidence="1">Multi-pass membrane protein</topology>
    </subcellularLocation>
</comment>
<feature type="transmembrane region" description="Helical" evidence="5">
    <location>
        <begin position="184"/>
        <end position="206"/>
    </location>
</feature>
<evidence type="ECO:0000313" key="6">
    <source>
        <dbReference type="EMBL" id="GAA4919455.1"/>
    </source>
</evidence>
<evidence type="ECO:0000256" key="3">
    <source>
        <dbReference type="ARBA" id="ARBA00022989"/>
    </source>
</evidence>
<keyword evidence="7" id="KW-1185">Reference proteome</keyword>
<evidence type="ECO:0000256" key="2">
    <source>
        <dbReference type="ARBA" id="ARBA00022692"/>
    </source>
</evidence>
<evidence type="ECO:0000256" key="4">
    <source>
        <dbReference type="ARBA" id="ARBA00023136"/>
    </source>
</evidence>
<feature type="transmembrane region" description="Helical" evidence="5">
    <location>
        <begin position="218"/>
        <end position="236"/>
    </location>
</feature>
<feature type="transmembrane region" description="Helical" evidence="5">
    <location>
        <begin position="94"/>
        <end position="111"/>
    </location>
</feature>
<dbReference type="RefSeq" id="WP_345477365.1">
    <property type="nucleotide sequence ID" value="NZ_BAABLW010000007.1"/>
</dbReference>
<gene>
    <name evidence="6" type="ORF">GCM10025790_14190</name>
</gene>
<feature type="transmembrane region" description="Helical" evidence="5">
    <location>
        <begin position="274"/>
        <end position="296"/>
    </location>
</feature>
<evidence type="ECO:0000256" key="5">
    <source>
        <dbReference type="SAM" id="Phobius"/>
    </source>
</evidence>
<reference evidence="7" key="1">
    <citation type="journal article" date="2019" name="Int. J. Syst. Evol. Microbiol.">
        <title>The Global Catalogue of Microorganisms (GCM) 10K type strain sequencing project: providing services to taxonomists for standard genome sequencing and annotation.</title>
        <authorList>
            <consortium name="The Broad Institute Genomics Platform"/>
            <consortium name="The Broad Institute Genome Sequencing Center for Infectious Disease"/>
            <person name="Wu L."/>
            <person name="Ma J."/>
        </authorList>
    </citation>
    <scope>NUCLEOTIDE SEQUENCE [LARGE SCALE GENOMIC DNA]</scope>
    <source>
        <strain evidence="7">JCM 19129</strain>
    </source>
</reference>
<dbReference type="InterPro" id="IPR008521">
    <property type="entry name" value="Mg_trans_NIPA"/>
</dbReference>
<evidence type="ECO:0000256" key="1">
    <source>
        <dbReference type="ARBA" id="ARBA00004141"/>
    </source>
</evidence>
<feature type="transmembrane region" description="Helical" evidence="5">
    <location>
        <begin position="68"/>
        <end position="88"/>
    </location>
</feature>
<comment type="caution">
    <text evidence="6">The sequence shown here is derived from an EMBL/GenBank/DDBJ whole genome shotgun (WGS) entry which is preliminary data.</text>
</comment>
<keyword evidence="4 5" id="KW-0472">Membrane</keyword>
<sequence>MSSLLDLSTVQDLSLMGGIALAIAGAALMSFGAHYQHRGVVFATASGAHVHSDSLSGLSFRKLLQSQVWCIGTALLGCAVIAQIAAIALAPIAVVQPLGVLALVISTLLHSHAHRVRISGTTLGALTLCVAGVGVFVTVAAAFASTKPAAGQHSLALSAMLATVLTLALLTSRLLRRKAGKPSVLYFIAAAGVIYGIVVTLAKSIISTFQNGSVDGSTALHLAVLLAGTITGGYFVQAAYAVGRPHVVVAGLTVIDPAVAVAIGLYLLGEGSGLPLWASGVFLTSGACAVYGVVLLSRHRHAPIPADQSQLGAGTEALQLSVDSPPLVRRELGQHHR</sequence>
<dbReference type="Pfam" id="PF05653">
    <property type="entry name" value="Mg_trans_NIPA"/>
    <property type="match status" value="1"/>
</dbReference>
<evidence type="ECO:0008006" key="8">
    <source>
        <dbReference type="Google" id="ProtNLM"/>
    </source>
</evidence>
<name>A0ABP9FWH3_9MICC</name>
<feature type="transmembrane region" description="Helical" evidence="5">
    <location>
        <begin position="248"/>
        <end position="268"/>
    </location>
</feature>
<keyword evidence="3 5" id="KW-1133">Transmembrane helix</keyword>
<protein>
    <recommendedName>
        <fullName evidence="8">Multidrug DMT transporter permease</fullName>
    </recommendedName>
</protein>
<evidence type="ECO:0000313" key="7">
    <source>
        <dbReference type="Proteomes" id="UP001500368"/>
    </source>
</evidence>
<dbReference type="PANTHER" id="PTHR40761">
    <property type="entry name" value="CONSERVED INTEGRAL MEMBRANE ALANINE VALINE AND LEUCINE RICH PROTEIN-RELATED"/>
    <property type="match status" value="1"/>
</dbReference>
<feature type="transmembrane region" description="Helical" evidence="5">
    <location>
        <begin position="123"/>
        <end position="143"/>
    </location>
</feature>
<organism evidence="6 7">
    <name type="scientific">Nesterenkonia rhizosphaerae</name>
    <dbReference type="NCBI Taxonomy" id="1348272"/>
    <lineage>
        <taxon>Bacteria</taxon>
        <taxon>Bacillati</taxon>
        <taxon>Actinomycetota</taxon>
        <taxon>Actinomycetes</taxon>
        <taxon>Micrococcales</taxon>
        <taxon>Micrococcaceae</taxon>
        <taxon>Nesterenkonia</taxon>
    </lineage>
</organism>
<dbReference type="Proteomes" id="UP001500368">
    <property type="component" value="Unassembled WGS sequence"/>
</dbReference>
<feature type="transmembrane region" description="Helical" evidence="5">
    <location>
        <begin position="13"/>
        <end position="33"/>
    </location>
</feature>
<dbReference type="EMBL" id="BAABLW010000007">
    <property type="protein sequence ID" value="GAA4919455.1"/>
    <property type="molecule type" value="Genomic_DNA"/>
</dbReference>
<dbReference type="PANTHER" id="PTHR40761:SF1">
    <property type="entry name" value="CONSERVED INTEGRAL MEMBRANE ALANINE VALINE AND LEUCINE RICH PROTEIN-RELATED"/>
    <property type="match status" value="1"/>
</dbReference>